<name>A0AAV2J856_KNICA</name>
<sequence length="70" mass="7302">MEPWNPRPDGIMEPNTRASPKLMTTGETRQTVPGVLSPVEQTVFSSDDAASLSSSSSPLSLIGSARGPSS</sequence>
<reference evidence="2 3" key="1">
    <citation type="submission" date="2024-04" db="EMBL/GenBank/DDBJ databases">
        <authorList>
            <person name="Waldvogel A.-M."/>
            <person name="Schoenle A."/>
        </authorList>
    </citation>
    <scope>NUCLEOTIDE SEQUENCE [LARGE SCALE GENOMIC DNA]</scope>
</reference>
<evidence type="ECO:0000256" key="1">
    <source>
        <dbReference type="SAM" id="MobiDB-lite"/>
    </source>
</evidence>
<keyword evidence="3" id="KW-1185">Reference proteome</keyword>
<dbReference type="Proteomes" id="UP001497482">
    <property type="component" value="Chromosome 11"/>
</dbReference>
<organism evidence="2 3">
    <name type="scientific">Knipowitschia caucasica</name>
    <name type="common">Caucasian dwarf goby</name>
    <name type="synonym">Pomatoschistus caucasicus</name>
    <dbReference type="NCBI Taxonomy" id="637954"/>
    <lineage>
        <taxon>Eukaryota</taxon>
        <taxon>Metazoa</taxon>
        <taxon>Chordata</taxon>
        <taxon>Craniata</taxon>
        <taxon>Vertebrata</taxon>
        <taxon>Euteleostomi</taxon>
        <taxon>Actinopterygii</taxon>
        <taxon>Neopterygii</taxon>
        <taxon>Teleostei</taxon>
        <taxon>Neoteleostei</taxon>
        <taxon>Acanthomorphata</taxon>
        <taxon>Gobiaria</taxon>
        <taxon>Gobiiformes</taxon>
        <taxon>Gobioidei</taxon>
        <taxon>Gobiidae</taxon>
        <taxon>Gobiinae</taxon>
        <taxon>Knipowitschia</taxon>
    </lineage>
</organism>
<dbReference type="EMBL" id="OZ035833">
    <property type="protein sequence ID" value="CAL1572830.1"/>
    <property type="molecule type" value="Genomic_DNA"/>
</dbReference>
<accession>A0AAV2J856</accession>
<feature type="compositionally biased region" description="Low complexity" evidence="1">
    <location>
        <begin position="45"/>
        <end position="61"/>
    </location>
</feature>
<dbReference type="AlphaFoldDB" id="A0AAV2J856"/>
<protein>
    <submittedName>
        <fullName evidence="2">Uncharacterized protein</fullName>
    </submittedName>
</protein>
<feature type="region of interest" description="Disordered" evidence="1">
    <location>
        <begin position="45"/>
        <end position="70"/>
    </location>
</feature>
<proteinExistence type="predicted"/>
<feature type="region of interest" description="Disordered" evidence="1">
    <location>
        <begin position="1"/>
        <end position="33"/>
    </location>
</feature>
<evidence type="ECO:0000313" key="3">
    <source>
        <dbReference type="Proteomes" id="UP001497482"/>
    </source>
</evidence>
<gene>
    <name evidence="2" type="ORF">KC01_LOCUS4830</name>
</gene>
<evidence type="ECO:0000313" key="2">
    <source>
        <dbReference type="EMBL" id="CAL1572830.1"/>
    </source>
</evidence>